<dbReference type="GO" id="GO:0046982">
    <property type="term" value="F:protein heterodimerization activity"/>
    <property type="evidence" value="ECO:0007669"/>
    <property type="project" value="InterPro"/>
</dbReference>
<evidence type="ECO:0000256" key="6">
    <source>
        <dbReference type="SAM" id="MobiDB-lite"/>
    </source>
</evidence>
<comment type="caution">
    <text evidence="8">The sequence shown here is derived from an EMBL/GenBank/DDBJ whole genome shotgun (WGS) entry which is preliminary data.</text>
</comment>
<dbReference type="CDD" id="cd08045">
    <property type="entry name" value="HFD_TAF4"/>
    <property type="match status" value="1"/>
</dbReference>
<name>A0AAV7KGM3_9METZ</name>
<evidence type="ECO:0000256" key="1">
    <source>
        <dbReference type="ARBA" id="ARBA00004123"/>
    </source>
</evidence>
<reference evidence="8 9" key="1">
    <citation type="journal article" date="2023" name="BMC Biol.">
        <title>The compact genome of the sponge Oopsacas minuta (Hexactinellida) is lacking key metazoan core genes.</title>
        <authorList>
            <person name="Santini S."/>
            <person name="Schenkelaars Q."/>
            <person name="Jourda C."/>
            <person name="Duchesne M."/>
            <person name="Belahbib H."/>
            <person name="Rocher C."/>
            <person name="Selva M."/>
            <person name="Riesgo A."/>
            <person name="Vervoort M."/>
            <person name="Leys S.P."/>
            <person name="Kodjabachian L."/>
            <person name="Le Bivic A."/>
            <person name="Borchiellini C."/>
            <person name="Claverie J.M."/>
            <person name="Renard E."/>
        </authorList>
    </citation>
    <scope>NUCLEOTIDE SEQUENCE [LARGE SCALE GENOMIC DNA]</scope>
    <source>
        <strain evidence="8">SPO-2</strain>
    </source>
</reference>
<dbReference type="InterPro" id="IPR003894">
    <property type="entry name" value="TAFH_NHR1"/>
</dbReference>
<keyword evidence="4" id="KW-0804">Transcription</keyword>
<dbReference type="InterPro" id="IPR009072">
    <property type="entry name" value="Histone-fold"/>
</dbReference>
<keyword evidence="5" id="KW-0539">Nucleus</keyword>
<proteinExistence type="inferred from homology"/>
<keyword evidence="3" id="KW-0805">Transcription regulation</keyword>
<dbReference type="PROSITE" id="PS51119">
    <property type="entry name" value="TAFH"/>
    <property type="match status" value="1"/>
</dbReference>
<protein>
    <submittedName>
        <fullName evidence="8">Transcription initiation factor TFIID subunit 4-like isoform X1</fullName>
    </submittedName>
</protein>
<dbReference type="SUPFAM" id="SSF47113">
    <property type="entry name" value="Histone-fold"/>
    <property type="match status" value="1"/>
</dbReference>
<feature type="domain" description="TAFH" evidence="7">
    <location>
        <begin position="136"/>
        <end position="231"/>
    </location>
</feature>
<feature type="region of interest" description="Disordered" evidence="6">
    <location>
        <begin position="244"/>
        <end position="366"/>
    </location>
</feature>
<dbReference type="PANTHER" id="PTHR15138">
    <property type="entry name" value="TRANSCRIPTION INITIATION FACTOR TFIID SUBUNIT 4"/>
    <property type="match status" value="1"/>
</dbReference>
<dbReference type="InterPro" id="IPR037249">
    <property type="entry name" value="TAFH/NHR1_dom_sf"/>
</dbReference>
<dbReference type="GO" id="GO:0005669">
    <property type="term" value="C:transcription factor TFIID complex"/>
    <property type="evidence" value="ECO:0007669"/>
    <property type="project" value="InterPro"/>
</dbReference>
<gene>
    <name evidence="8" type="ORF">LOD99_10599</name>
</gene>
<dbReference type="PANTHER" id="PTHR15138:SF14">
    <property type="entry name" value="TRANSCRIPTION INITIATION FACTOR TFIID SUBUNIT 4"/>
    <property type="match status" value="1"/>
</dbReference>
<evidence type="ECO:0000313" key="9">
    <source>
        <dbReference type="Proteomes" id="UP001165289"/>
    </source>
</evidence>
<comment type="similarity">
    <text evidence="2">Belongs to the TAF4 family.</text>
</comment>
<dbReference type="Pfam" id="PF07531">
    <property type="entry name" value="TAFH"/>
    <property type="match status" value="1"/>
</dbReference>
<dbReference type="SUPFAM" id="SSF158553">
    <property type="entry name" value="TAFH domain-like"/>
    <property type="match status" value="1"/>
</dbReference>
<feature type="compositionally biased region" description="Polar residues" evidence="6">
    <location>
        <begin position="85"/>
        <end position="107"/>
    </location>
</feature>
<evidence type="ECO:0000256" key="4">
    <source>
        <dbReference type="ARBA" id="ARBA00023163"/>
    </source>
</evidence>
<dbReference type="Proteomes" id="UP001165289">
    <property type="component" value="Unassembled WGS sequence"/>
</dbReference>
<evidence type="ECO:0000313" key="8">
    <source>
        <dbReference type="EMBL" id="KAI6659845.1"/>
    </source>
</evidence>
<dbReference type="GO" id="GO:0016251">
    <property type="term" value="F:RNA polymerase II general transcription initiation factor activity"/>
    <property type="evidence" value="ECO:0007669"/>
    <property type="project" value="TreeGrafter"/>
</dbReference>
<dbReference type="GO" id="GO:0003677">
    <property type="term" value="F:DNA binding"/>
    <property type="evidence" value="ECO:0007669"/>
    <property type="project" value="TreeGrafter"/>
</dbReference>
<dbReference type="GO" id="GO:0006367">
    <property type="term" value="P:transcription initiation at RNA polymerase II promoter"/>
    <property type="evidence" value="ECO:0007669"/>
    <property type="project" value="TreeGrafter"/>
</dbReference>
<dbReference type="InterPro" id="IPR045144">
    <property type="entry name" value="TAF4"/>
</dbReference>
<feature type="compositionally biased region" description="Polar residues" evidence="6">
    <location>
        <begin position="9"/>
        <end position="27"/>
    </location>
</feature>
<dbReference type="SMART" id="SM00549">
    <property type="entry name" value="TAFH"/>
    <property type="match status" value="1"/>
</dbReference>
<sequence length="608" mass="68509">MSTADTEELNSAQMLSHPSPLTNSHSINPAAYQPPVGPGGPHIGQQPMHNNYPMPPNQMRGPSYRPLPPHLLNQRSRTPFPPRTMTHNSGYNQPVNPSSLSQSNSADMNVYLPLPSNPQLDLTPSQNVLLNPSAEADNVRKVERFLLMLISLAKQKGRPTHMLMQCLVQNLLLGYISEEDFMQHLEQEMDCPPQDKLLTLLKRNMPSVRQNFFNQNPGNQNLLGKKEDVMLDQQRQLVEEHRRAKYEHPQQNPEFPPTGPVSGDNNSAIKPSMPLLDGLKDGKTFINKPPRSATAPGQNGLHTPDKLDNLPIPSPSQRSQSPSSRKYLARPVGTRKPDGARKKFALSQDTAHSPTEGEPIEDEDDSDITVMANIDLQHERQQMAPTQTIGDDVASIQDRTFLPLSELYRTINIRAPRYGIDTIEKEACILISHALEERIRDVIQNLSEVTSHRNTNLQASEDYEATGDIKHQLRAIERVDQSAVENKLDREKKMLIKVSKQRMSKSDDPEVNKMKEFCKKLKKEEEESIRKMAADVTALKMTGSRKKWSAVGPNPAPSSSAGITRNETERGARARARQVRITMKDFGFYMSQEREKKKSIQYYKALLK</sequence>
<keyword evidence="9" id="KW-1185">Reference proteome</keyword>
<feature type="compositionally biased region" description="Low complexity" evidence="6">
    <location>
        <begin position="315"/>
        <end position="325"/>
    </location>
</feature>
<feature type="region of interest" description="Disordered" evidence="6">
    <location>
        <begin position="546"/>
        <end position="576"/>
    </location>
</feature>
<evidence type="ECO:0000256" key="3">
    <source>
        <dbReference type="ARBA" id="ARBA00023015"/>
    </source>
</evidence>
<dbReference type="Gene3D" id="1.10.20.10">
    <property type="entry name" value="Histone, subunit A"/>
    <property type="match status" value="1"/>
</dbReference>
<dbReference type="InterPro" id="IPR007900">
    <property type="entry name" value="TAF4_C"/>
</dbReference>
<dbReference type="Gene3D" id="1.20.120.1110">
    <property type="entry name" value="TAFH/NHR1 domain"/>
    <property type="match status" value="1"/>
</dbReference>
<evidence type="ECO:0000256" key="2">
    <source>
        <dbReference type="ARBA" id="ARBA00006178"/>
    </source>
</evidence>
<dbReference type="AlphaFoldDB" id="A0AAV7KGM3"/>
<dbReference type="Pfam" id="PF05236">
    <property type="entry name" value="TAF4"/>
    <property type="match status" value="1"/>
</dbReference>
<comment type="subcellular location">
    <subcellularLocation>
        <location evidence="1">Nucleus</location>
    </subcellularLocation>
</comment>
<feature type="region of interest" description="Disordered" evidence="6">
    <location>
        <begin position="1"/>
        <end position="112"/>
    </location>
</feature>
<accession>A0AAV7KGM3</accession>
<evidence type="ECO:0000259" key="7">
    <source>
        <dbReference type="PROSITE" id="PS51119"/>
    </source>
</evidence>
<organism evidence="8 9">
    <name type="scientific">Oopsacas minuta</name>
    <dbReference type="NCBI Taxonomy" id="111878"/>
    <lineage>
        <taxon>Eukaryota</taxon>
        <taxon>Metazoa</taxon>
        <taxon>Porifera</taxon>
        <taxon>Hexactinellida</taxon>
        <taxon>Hexasterophora</taxon>
        <taxon>Lyssacinosida</taxon>
        <taxon>Leucopsacidae</taxon>
        <taxon>Oopsacas</taxon>
    </lineage>
</organism>
<dbReference type="EMBL" id="JAKMXF010000045">
    <property type="protein sequence ID" value="KAI6659845.1"/>
    <property type="molecule type" value="Genomic_DNA"/>
</dbReference>
<evidence type="ECO:0000256" key="5">
    <source>
        <dbReference type="ARBA" id="ARBA00023242"/>
    </source>
</evidence>